<evidence type="ECO:0000313" key="2">
    <source>
        <dbReference type="Proteomes" id="UP000002307"/>
    </source>
</evidence>
<reference evidence="1 2" key="1">
    <citation type="journal article" date="2009" name="Proc. Natl. Acad. Sci. U.S.A.">
        <title>Biogeography of the Sulfolobus islandicus pan-genome.</title>
        <authorList>
            <person name="Reno M.L."/>
            <person name="Held N.L."/>
            <person name="Fields C.J."/>
            <person name="Burke P.V."/>
            <person name="Whitaker R.J."/>
        </authorList>
    </citation>
    <scope>NUCLEOTIDE SEQUENCE [LARGE SCALE GENOMIC DNA]</scope>
    <source>
        <strain evidence="1 2">M.16.27</strain>
    </source>
</reference>
<dbReference type="AlphaFoldDB" id="C3N459"/>
<organism evidence="1 2">
    <name type="scientific">Saccharolobus islandicus (strain M.16.27)</name>
    <name type="common">Sulfolobus islandicus</name>
    <dbReference type="NCBI Taxonomy" id="427318"/>
    <lineage>
        <taxon>Archaea</taxon>
        <taxon>Thermoproteota</taxon>
        <taxon>Thermoprotei</taxon>
        <taxon>Sulfolobales</taxon>
        <taxon>Sulfolobaceae</taxon>
        <taxon>Saccharolobus</taxon>
    </lineage>
</organism>
<sequence length="43" mass="5116">MGEYKEGIIEATGVYFFYLYERLTEKGYKVTVINPLHLTRKED</sequence>
<dbReference type="KEGG" id="sim:M1627_2884"/>
<protein>
    <submittedName>
        <fullName evidence="1">ORF1 in transposon ISC1491</fullName>
    </submittedName>
</protein>
<accession>C3N459</accession>
<name>C3N459_SACI3</name>
<dbReference type="Proteomes" id="UP000002307">
    <property type="component" value="Chromosome"/>
</dbReference>
<evidence type="ECO:0000313" key="1">
    <source>
        <dbReference type="EMBL" id="ACP54791.1"/>
    </source>
</evidence>
<proteinExistence type="predicted"/>
<dbReference type="HOGENOM" id="CLU_3227991_0_0_2"/>
<dbReference type="EMBL" id="CP001401">
    <property type="protein sequence ID" value="ACP54791.1"/>
    <property type="molecule type" value="Genomic_DNA"/>
</dbReference>
<gene>
    <name evidence="1" type="ordered locus">M1627_2884</name>
</gene>